<feature type="region of interest" description="Disordered" evidence="1">
    <location>
        <begin position="56"/>
        <end position="97"/>
    </location>
</feature>
<comment type="caution">
    <text evidence="2">The sequence shown here is derived from an EMBL/GenBank/DDBJ whole genome shotgun (WGS) entry which is preliminary data.</text>
</comment>
<evidence type="ECO:0000313" key="3">
    <source>
        <dbReference type="Proteomes" id="UP000799777"/>
    </source>
</evidence>
<reference evidence="2" key="1">
    <citation type="journal article" date="2020" name="Stud. Mycol.">
        <title>101 Dothideomycetes genomes: a test case for predicting lifestyles and emergence of pathogens.</title>
        <authorList>
            <person name="Haridas S."/>
            <person name="Albert R."/>
            <person name="Binder M."/>
            <person name="Bloem J."/>
            <person name="Labutti K."/>
            <person name="Salamov A."/>
            <person name="Andreopoulos B."/>
            <person name="Baker S."/>
            <person name="Barry K."/>
            <person name="Bills G."/>
            <person name="Bluhm B."/>
            <person name="Cannon C."/>
            <person name="Castanera R."/>
            <person name="Culley D."/>
            <person name="Daum C."/>
            <person name="Ezra D."/>
            <person name="Gonzalez J."/>
            <person name="Henrissat B."/>
            <person name="Kuo A."/>
            <person name="Liang C."/>
            <person name="Lipzen A."/>
            <person name="Lutzoni F."/>
            <person name="Magnuson J."/>
            <person name="Mondo S."/>
            <person name="Nolan M."/>
            <person name="Ohm R."/>
            <person name="Pangilinan J."/>
            <person name="Park H.-J."/>
            <person name="Ramirez L."/>
            <person name="Alfaro M."/>
            <person name="Sun H."/>
            <person name="Tritt A."/>
            <person name="Yoshinaga Y."/>
            <person name="Zwiers L.-H."/>
            <person name="Turgeon B."/>
            <person name="Goodwin S."/>
            <person name="Spatafora J."/>
            <person name="Crous P."/>
            <person name="Grigoriev I."/>
        </authorList>
    </citation>
    <scope>NUCLEOTIDE SEQUENCE</scope>
    <source>
        <strain evidence="2">CBS 110217</strain>
    </source>
</reference>
<evidence type="ECO:0000256" key="1">
    <source>
        <dbReference type="SAM" id="MobiDB-lite"/>
    </source>
</evidence>
<evidence type="ECO:0000313" key="2">
    <source>
        <dbReference type="EMBL" id="KAF2025888.1"/>
    </source>
</evidence>
<protein>
    <submittedName>
        <fullName evidence="2">Uncharacterized protein</fullName>
    </submittedName>
</protein>
<accession>A0A9P4GZW7</accession>
<dbReference type="Proteomes" id="UP000799777">
    <property type="component" value="Unassembled WGS sequence"/>
</dbReference>
<feature type="non-terminal residue" evidence="2">
    <location>
        <position position="97"/>
    </location>
</feature>
<proteinExistence type="predicted"/>
<name>A0A9P4GZW7_9PLEO</name>
<gene>
    <name evidence="2" type="ORF">EK21DRAFT_20227</name>
</gene>
<dbReference type="EMBL" id="ML978254">
    <property type="protein sequence ID" value="KAF2025888.1"/>
    <property type="molecule type" value="Genomic_DNA"/>
</dbReference>
<sequence>PNVWTQMGYVAPRGQCNYKVSVLSPKCPCLRFMLHPLKSASSYECDGCNHHASFHSMENKTEDEIRTRWEQEAKDKAERDEEAKQRPTKRVRAIEYQ</sequence>
<feature type="compositionally biased region" description="Basic and acidic residues" evidence="1">
    <location>
        <begin position="57"/>
        <end position="85"/>
    </location>
</feature>
<dbReference type="AlphaFoldDB" id="A0A9P4GZW7"/>
<feature type="non-terminal residue" evidence="2">
    <location>
        <position position="1"/>
    </location>
</feature>
<organism evidence="2 3">
    <name type="scientific">Setomelanomma holmii</name>
    <dbReference type="NCBI Taxonomy" id="210430"/>
    <lineage>
        <taxon>Eukaryota</taxon>
        <taxon>Fungi</taxon>
        <taxon>Dikarya</taxon>
        <taxon>Ascomycota</taxon>
        <taxon>Pezizomycotina</taxon>
        <taxon>Dothideomycetes</taxon>
        <taxon>Pleosporomycetidae</taxon>
        <taxon>Pleosporales</taxon>
        <taxon>Pleosporineae</taxon>
        <taxon>Phaeosphaeriaceae</taxon>
        <taxon>Setomelanomma</taxon>
    </lineage>
</organism>
<dbReference type="OrthoDB" id="5424021at2759"/>
<keyword evidence="3" id="KW-1185">Reference proteome</keyword>